<dbReference type="EMBL" id="ANJA01001899">
    <property type="protein sequence ID" value="ETO73457.1"/>
    <property type="molecule type" value="Genomic_DNA"/>
</dbReference>
<accession>A0A081A3J6</accession>
<reference evidence="3 4" key="1">
    <citation type="submission" date="2013-11" db="EMBL/GenBank/DDBJ databases">
        <title>The Genome Sequence of Phytophthora parasitica P1976.</title>
        <authorList>
            <consortium name="The Broad Institute Genomics Platform"/>
            <person name="Russ C."/>
            <person name="Tyler B."/>
            <person name="Panabieres F."/>
            <person name="Shan W."/>
            <person name="Tripathy S."/>
            <person name="Grunwald N."/>
            <person name="Machado M."/>
            <person name="Johnson C.S."/>
            <person name="Walker B."/>
            <person name="Young S."/>
            <person name="Zeng Q."/>
            <person name="Gargeya S."/>
            <person name="Fitzgerald M."/>
            <person name="Haas B."/>
            <person name="Abouelleil A."/>
            <person name="Allen A.W."/>
            <person name="Alvarado L."/>
            <person name="Arachchi H.M."/>
            <person name="Berlin A.M."/>
            <person name="Chapman S.B."/>
            <person name="Gainer-Dewar J."/>
            <person name="Goldberg J."/>
            <person name="Griggs A."/>
            <person name="Gujja S."/>
            <person name="Hansen M."/>
            <person name="Howarth C."/>
            <person name="Imamovic A."/>
            <person name="Ireland A."/>
            <person name="Larimer J."/>
            <person name="McCowan C."/>
            <person name="Murphy C."/>
            <person name="Pearson M."/>
            <person name="Poon T.W."/>
            <person name="Priest M."/>
            <person name="Roberts A."/>
            <person name="Saif S."/>
            <person name="Shea T."/>
            <person name="Sisk P."/>
            <person name="Sykes S."/>
            <person name="Wortman J."/>
            <person name="Nusbaum C."/>
            <person name="Birren B."/>
        </authorList>
    </citation>
    <scope>NUCLEOTIDE SEQUENCE [LARGE SCALE GENOMIC DNA]</scope>
    <source>
        <strain evidence="3 4">P1976</strain>
    </source>
</reference>
<proteinExistence type="predicted"/>
<evidence type="ECO:0000313" key="4">
    <source>
        <dbReference type="Proteomes" id="UP000028582"/>
    </source>
</evidence>
<dbReference type="InterPro" id="IPR052579">
    <property type="entry name" value="Zinc_finger_SWIM"/>
</dbReference>
<comment type="caution">
    <text evidence="3">The sequence shown here is derived from an EMBL/GenBank/DDBJ whole genome shotgun (WGS) entry which is preliminary data.</text>
</comment>
<dbReference type="Pfam" id="PF21056">
    <property type="entry name" value="ZSWIM1-3_RNaseH-like"/>
    <property type="match status" value="1"/>
</dbReference>
<sequence length="317" mass="36958">MANTPLPMAYLHQRLQVGRFRRDRCNMAGKNKSRGDRERTGHNSRSTGCGANFFATALKSPITRTWRICVTTHNRVHNHRIRRDVFDNYPSTRRVSDPNVLDWWMGPCRQALNSRNSQVFSRHDSKRVILRDVPNLVQRPKAKHRGSGTVEKRLEAVLRKCCSYQGNRASIFVDESETTQTITMQTRQMKRFLEAFPDVVMVDSTNGTKFKLFSFMINNIFGHGQYVQHSLVENKSHACMKDAISAFKENNPTWDKIRAIMTDKDFGELSLLQHEFPLDQVLIFHFHLKTIYALRWQSQSMVVVLQWTWIAWKTQSI</sequence>
<evidence type="ECO:0000313" key="3">
    <source>
        <dbReference type="EMBL" id="ETO73457.1"/>
    </source>
</evidence>
<dbReference type="InterPro" id="IPR048324">
    <property type="entry name" value="ZSWIM1-3_RNaseH-like"/>
</dbReference>
<protein>
    <recommendedName>
        <fullName evidence="2">ZSWIM1/3 RNaseH-like domain-containing protein</fullName>
    </recommendedName>
</protein>
<organism evidence="3 4">
    <name type="scientific">Phytophthora nicotianae P1976</name>
    <dbReference type="NCBI Taxonomy" id="1317066"/>
    <lineage>
        <taxon>Eukaryota</taxon>
        <taxon>Sar</taxon>
        <taxon>Stramenopiles</taxon>
        <taxon>Oomycota</taxon>
        <taxon>Peronosporomycetes</taxon>
        <taxon>Peronosporales</taxon>
        <taxon>Peronosporaceae</taxon>
        <taxon>Phytophthora</taxon>
    </lineage>
</organism>
<feature type="domain" description="ZSWIM1/3 RNaseH-like" evidence="2">
    <location>
        <begin position="161"/>
        <end position="282"/>
    </location>
</feature>
<name>A0A081A3J6_PHYNI</name>
<dbReference type="PANTHER" id="PTHR31569:SF4">
    <property type="entry name" value="SWIM-TYPE DOMAIN-CONTAINING PROTEIN"/>
    <property type="match status" value="1"/>
</dbReference>
<feature type="region of interest" description="Disordered" evidence="1">
    <location>
        <begin position="26"/>
        <end position="45"/>
    </location>
</feature>
<dbReference type="AlphaFoldDB" id="A0A081A3J6"/>
<gene>
    <name evidence="3" type="ORF">F444_10600</name>
</gene>
<dbReference type="Proteomes" id="UP000028582">
    <property type="component" value="Unassembled WGS sequence"/>
</dbReference>
<dbReference type="PANTHER" id="PTHR31569">
    <property type="entry name" value="SWIM-TYPE DOMAIN-CONTAINING PROTEIN"/>
    <property type="match status" value="1"/>
</dbReference>
<evidence type="ECO:0000259" key="2">
    <source>
        <dbReference type="Pfam" id="PF21056"/>
    </source>
</evidence>
<evidence type="ECO:0000256" key="1">
    <source>
        <dbReference type="SAM" id="MobiDB-lite"/>
    </source>
</evidence>